<gene>
    <name evidence="1" type="ORF">CUV01_07090</name>
</gene>
<accession>A0A2K9EIJ7</accession>
<protein>
    <submittedName>
        <fullName evidence="1">Uncharacterized protein</fullName>
    </submittedName>
</protein>
<dbReference type="EMBL" id="CP025408">
    <property type="protein sequence ID" value="AUH33187.1"/>
    <property type="molecule type" value="Genomic_DNA"/>
</dbReference>
<reference evidence="1 2" key="1">
    <citation type="submission" date="2017-12" db="EMBL/GenBank/DDBJ databases">
        <authorList>
            <person name="Hurst M.R.H."/>
        </authorList>
    </citation>
    <scope>NUCLEOTIDE SEQUENCE [LARGE SCALE GENOMIC DNA]</scope>
    <source>
        <strain evidence="1 2">BM15</strain>
    </source>
</reference>
<dbReference type="Proteomes" id="UP000233742">
    <property type="component" value="Chromosome"/>
</dbReference>
<organism evidence="1 2">
    <name type="scientific">Paracoccus tegillarcae</name>
    <dbReference type="NCBI Taxonomy" id="1529068"/>
    <lineage>
        <taxon>Bacteria</taxon>
        <taxon>Pseudomonadati</taxon>
        <taxon>Pseudomonadota</taxon>
        <taxon>Alphaproteobacteria</taxon>
        <taxon>Rhodobacterales</taxon>
        <taxon>Paracoccaceae</taxon>
        <taxon>Paracoccus</taxon>
    </lineage>
</organism>
<dbReference type="AlphaFoldDB" id="A0A2K9EIJ7"/>
<evidence type="ECO:0000313" key="2">
    <source>
        <dbReference type="Proteomes" id="UP000233742"/>
    </source>
</evidence>
<dbReference type="KEGG" id="paro:CUV01_07090"/>
<evidence type="ECO:0000313" key="1">
    <source>
        <dbReference type="EMBL" id="AUH33187.1"/>
    </source>
</evidence>
<proteinExistence type="predicted"/>
<sequence>MTYRRSDSTLLHAIMNAMQDLIIRGKNSLALAPLLESWRRIKKNKNKFARVANTAVLRPESDRRIVGYKEIRYNGFIKAPAEALHTAEFVGSTVDTDAVEKIHGNRLAH</sequence>
<name>A0A2K9EIJ7_9RHOB</name>
<keyword evidence="2" id="KW-1185">Reference proteome</keyword>